<sequence>MSQPFFIFPSAKSAKCKTKKKRQESRDATSSSFNRRLRSALGPSLGSFGFVAFVLVAIILVFAYVIAFRGSRDIRRSQELRSEEGDKWDSVARMTSDSYGKVDGEFWRVDRMKVHPDFDETTFVNDIALLRVERSFTFTTRTRPICISLEPVDIFHKHVRVAGWGLLKQFGPSQKLLYYTSLRVLSDEVCMKKFASNGYNTTLQFCAHENTTDACEGDSGGPAIARADNRRFLQVGIVSYGAGCADEEVPGVYTRLDALVPWILDNVLYGTWLILYPRGED</sequence>
<keyword evidence="6" id="KW-1185">Reference proteome</keyword>
<evidence type="ECO:0000256" key="2">
    <source>
        <dbReference type="ARBA" id="ARBA00024195"/>
    </source>
</evidence>
<dbReference type="PANTHER" id="PTHR24256">
    <property type="entry name" value="TRYPTASE-RELATED"/>
    <property type="match status" value="1"/>
</dbReference>
<dbReference type="InterPro" id="IPR001254">
    <property type="entry name" value="Trypsin_dom"/>
</dbReference>
<keyword evidence="3" id="KW-0812">Transmembrane</keyword>
<reference evidence="5" key="1">
    <citation type="journal article" date="2020" name="Cell">
        <title>Large-Scale Comparative Analyses of Tick Genomes Elucidate Their Genetic Diversity and Vector Capacities.</title>
        <authorList>
            <consortium name="Tick Genome and Microbiome Consortium (TIGMIC)"/>
            <person name="Jia N."/>
            <person name="Wang J."/>
            <person name="Shi W."/>
            <person name="Du L."/>
            <person name="Sun Y."/>
            <person name="Zhan W."/>
            <person name="Jiang J.F."/>
            <person name="Wang Q."/>
            <person name="Zhang B."/>
            <person name="Ji P."/>
            <person name="Bell-Sakyi L."/>
            <person name="Cui X.M."/>
            <person name="Yuan T.T."/>
            <person name="Jiang B.G."/>
            <person name="Yang W.F."/>
            <person name="Lam T.T."/>
            <person name="Chang Q.C."/>
            <person name="Ding S.J."/>
            <person name="Wang X.J."/>
            <person name="Zhu J.G."/>
            <person name="Ruan X.D."/>
            <person name="Zhao L."/>
            <person name="Wei J.T."/>
            <person name="Ye R.Z."/>
            <person name="Que T.C."/>
            <person name="Du C.H."/>
            <person name="Zhou Y.H."/>
            <person name="Cheng J.X."/>
            <person name="Dai P.F."/>
            <person name="Guo W.B."/>
            <person name="Han X.H."/>
            <person name="Huang E.J."/>
            <person name="Li L.F."/>
            <person name="Wei W."/>
            <person name="Gao Y.C."/>
            <person name="Liu J.Z."/>
            <person name="Shao H.Z."/>
            <person name="Wang X."/>
            <person name="Wang C.C."/>
            <person name="Yang T.C."/>
            <person name="Huo Q.B."/>
            <person name="Li W."/>
            <person name="Chen H.Y."/>
            <person name="Chen S.E."/>
            <person name="Zhou L.G."/>
            <person name="Ni X.B."/>
            <person name="Tian J.H."/>
            <person name="Sheng Y."/>
            <person name="Liu T."/>
            <person name="Pan Y.S."/>
            <person name="Xia L.Y."/>
            <person name="Li J."/>
            <person name="Zhao F."/>
            <person name="Cao W.C."/>
        </authorList>
    </citation>
    <scope>NUCLEOTIDE SEQUENCE</scope>
    <source>
        <strain evidence="5">Rmic-2018</strain>
    </source>
</reference>
<evidence type="ECO:0000313" key="5">
    <source>
        <dbReference type="EMBL" id="KAH8029463.1"/>
    </source>
</evidence>
<dbReference type="PRINTS" id="PR00722">
    <property type="entry name" value="CHYMOTRYPSIN"/>
</dbReference>
<dbReference type="InterPro" id="IPR001314">
    <property type="entry name" value="Peptidase_S1A"/>
</dbReference>
<comment type="similarity">
    <text evidence="2">Belongs to the peptidase S1 family. CLIP subfamily.</text>
</comment>
<dbReference type="VEuPathDB" id="VectorBase:LOC119165338"/>
<dbReference type="GO" id="GO:0004252">
    <property type="term" value="F:serine-type endopeptidase activity"/>
    <property type="evidence" value="ECO:0007669"/>
    <property type="project" value="InterPro"/>
</dbReference>
<dbReference type="InterPro" id="IPR009003">
    <property type="entry name" value="Peptidase_S1_PA"/>
</dbReference>
<dbReference type="EMBL" id="JABSTU010000005">
    <property type="protein sequence ID" value="KAH8029463.1"/>
    <property type="molecule type" value="Genomic_DNA"/>
</dbReference>
<dbReference type="SMART" id="SM00020">
    <property type="entry name" value="Tryp_SPc"/>
    <property type="match status" value="1"/>
</dbReference>
<organism evidence="5 6">
    <name type="scientific">Rhipicephalus microplus</name>
    <name type="common">Cattle tick</name>
    <name type="synonym">Boophilus microplus</name>
    <dbReference type="NCBI Taxonomy" id="6941"/>
    <lineage>
        <taxon>Eukaryota</taxon>
        <taxon>Metazoa</taxon>
        <taxon>Ecdysozoa</taxon>
        <taxon>Arthropoda</taxon>
        <taxon>Chelicerata</taxon>
        <taxon>Arachnida</taxon>
        <taxon>Acari</taxon>
        <taxon>Parasitiformes</taxon>
        <taxon>Ixodida</taxon>
        <taxon>Ixodoidea</taxon>
        <taxon>Ixodidae</taxon>
        <taxon>Rhipicephalinae</taxon>
        <taxon>Rhipicephalus</taxon>
        <taxon>Boophilus</taxon>
    </lineage>
</organism>
<reference evidence="5" key="2">
    <citation type="submission" date="2021-09" db="EMBL/GenBank/DDBJ databases">
        <authorList>
            <person name="Jia N."/>
            <person name="Wang J."/>
            <person name="Shi W."/>
            <person name="Du L."/>
            <person name="Sun Y."/>
            <person name="Zhan W."/>
            <person name="Jiang J."/>
            <person name="Wang Q."/>
            <person name="Zhang B."/>
            <person name="Ji P."/>
            <person name="Sakyi L.B."/>
            <person name="Cui X."/>
            <person name="Yuan T."/>
            <person name="Jiang B."/>
            <person name="Yang W."/>
            <person name="Lam T.T.-Y."/>
            <person name="Chang Q."/>
            <person name="Ding S."/>
            <person name="Wang X."/>
            <person name="Zhu J."/>
            <person name="Ruan X."/>
            <person name="Zhao L."/>
            <person name="Wei J."/>
            <person name="Que T."/>
            <person name="Du C."/>
            <person name="Cheng J."/>
            <person name="Dai P."/>
            <person name="Han X."/>
            <person name="Huang E."/>
            <person name="Gao Y."/>
            <person name="Liu J."/>
            <person name="Shao H."/>
            <person name="Ye R."/>
            <person name="Li L."/>
            <person name="Wei W."/>
            <person name="Wang X."/>
            <person name="Wang C."/>
            <person name="Huo Q."/>
            <person name="Li W."/>
            <person name="Guo W."/>
            <person name="Chen H."/>
            <person name="Chen S."/>
            <person name="Zhou L."/>
            <person name="Zhou L."/>
            <person name="Ni X."/>
            <person name="Tian J."/>
            <person name="Zhou Y."/>
            <person name="Sheng Y."/>
            <person name="Liu T."/>
            <person name="Pan Y."/>
            <person name="Xia L."/>
            <person name="Li J."/>
            <person name="Zhao F."/>
            <person name="Cao W."/>
        </authorList>
    </citation>
    <scope>NUCLEOTIDE SEQUENCE</scope>
    <source>
        <strain evidence="5">Rmic-2018</strain>
        <tissue evidence="5">Larvae</tissue>
    </source>
</reference>
<accession>A0A9J6E4P3</accession>
<dbReference type="AlphaFoldDB" id="A0A9J6E4P3"/>
<evidence type="ECO:0000259" key="4">
    <source>
        <dbReference type="PROSITE" id="PS50240"/>
    </source>
</evidence>
<dbReference type="PROSITE" id="PS50240">
    <property type="entry name" value="TRYPSIN_DOM"/>
    <property type="match status" value="1"/>
</dbReference>
<dbReference type="Gene3D" id="2.40.10.10">
    <property type="entry name" value="Trypsin-like serine proteases"/>
    <property type="match status" value="1"/>
</dbReference>
<dbReference type="Proteomes" id="UP000821866">
    <property type="component" value="Chromosome 3"/>
</dbReference>
<dbReference type="InterPro" id="IPR051487">
    <property type="entry name" value="Ser/Thr_Proteases_Immune/Dev"/>
</dbReference>
<protein>
    <recommendedName>
        <fullName evidence="4">Peptidase S1 domain-containing protein</fullName>
    </recommendedName>
</protein>
<dbReference type="CDD" id="cd00190">
    <property type="entry name" value="Tryp_SPc"/>
    <property type="match status" value="1"/>
</dbReference>
<dbReference type="Pfam" id="PF00089">
    <property type="entry name" value="Trypsin"/>
    <property type="match status" value="1"/>
</dbReference>
<gene>
    <name evidence="5" type="ORF">HPB51_000621</name>
</gene>
<name>A0A9J6E4P3_RHIMP</name>
<feature type="transmembrane region" description="Helical" evidence="3">
    <location>
        <begin position="45"/>
        <end position="67"/>
    </location>
</feature>
<dbReference type="GO" id="GO:0006508">
    <property type="term" value="P:proteolysis"/>
    <property type="evidence" value="ECO:0007669"/>
    <property type="project" value="InterPro"/>
</dbReference>
<keyword evidence="1" id="KW-1015">Disulfide bond</keyword>
<dbReference type="SUPFAM" id="SSF50494">
    <property type="entry name" value="Trypsin-like serine proteases"/>
    <property type="match status" value="1"/>
</dbReference>
<evidence type="ECO:0000256" key="1">
    <source>
        <dbReference type="ARBA" id="ARBA00023157"/>
    </source>
</evidence>
<comment type="caution">
    <text evidence="5">The sequence shown here is derived from an EMBL/GenBank/DDBJ whole genome shotgun (WGS) entry which is preliminary data.</text>
</comment>
<evidence type="ECO:0000313" key="6">
    <source>
        <dbReference type="Proteomes" id="UP000821866"/>
    </source>
</evidence>
<evidence type="ECO:0000256" key="3">
    <source>
        <dbReference type="SAM" id="Phobius"/>
    </source>
</evidence>
<keyword evidence="3" id="KW-0472">Membrane</keyword>
<keyword evidence="3" id="KW-1133">Transmembrane helix</keyword>
<dbReference type="InterPro" id="IPR043504">
    <property type="entry name" value="Peptidase_S1_PA_chymotrypsin"/>
</dbReference>
<feature type="domain" description="Peptidase S1" evidence="4">
    <location>
        <begin position="1"/>
        <end position="268"/>
    </location>
</feature>
<proteinExistence type="inferred from homology"/>